<feature type="region of interest" description="Disordered" evidence="1">
    <location>
        <begin position="251"/>
        <end position="285"/>
    </location>
</feature>
<evidence type="ECO:0000256" key="1">
    <source>
        <dbReference type="SAM" id="MobiDB-lite"/>
    </source>
</evidence>
<gene>
    <name evidence="2" type="ORF">R1sor_015955</name>
</gene>
<reference evidence="2 3" key="1">
    <citation type="submission" date="2024-09" db="EMBL/GenBank/DDBJ databases">
        <title>Chromosome-scale assembly of Riccia sorocarpa.</title>
        <authorList>
            <person name="Paukszto L."/>
        </authorList>
    </citation>
    <scope>NUCLEOTIDE SEQUENCE [LARGE SCALE GENOMIC DNA]</scope>
    <source>
        <strain evidence="2">LP-2024</strain>
        <tissue evidence="2">Aerial parts of the thallus</tissue>
    </source>
</reference>
<sequence>MDVSLVLPTLSLERSLPCEIEDSFTRKGNFASRSGTVTCKSVQSQTRNTEVPRAGGIKPSRRQEAFSLSLSEAAEGLRLVELPARGEDSKLGHYVFEERENDLGDVEGRRVLGSGKGESGSGHGDRERVLGGCSLGDGKRKLEAGENVGARKFHIDQALVKELTPNRGGLRFLSECPPFEKAISVSAGFEAISAEGFEAISAEGFEAISAEGFQAESARRDVEVECAGENNRVELEPEELLPVEAHFVEETPQSTKMTSGAGSSKAADADFEPKRMKQAAMEAEDLASASNEGVMAKVGGVDALCQGDWKPEESLPS</sequence>
<dbReference type="EMBL" id="JBJQOH010000004">
    <property type="protein sequence ID" value="KAL3689646.1"/>
    <property type="molecule type" value="Genomic_DNA"/>
</dbReference>
<protein>
    <submittedName>
        <fullName evidence="2">Uncharacterized protein</fullName>
    </submittedName>
</protein>
<name>A0ABD3HFL4_9MARC</name>
<accession>A0ABD3HFL4</accession>
<dbReference type="AlphaFoldDB" id="A0ABD3HFL4"/>
<organism evidence="2 3">
    <name type="scientific">Riccia sorocarpa</name>
    <dbReference type="NCBI Taxonomy" id="122646"/>
    <lineage>
        <taxon>Eukaryota</taxon>
        <taxon>Viridiplantae</taxon>
        <taxon>Streptophyta</taxon>
        <taxon>Embryophyta</taxon>
        <taxon>Marchantiophyta</taxon>
        <taxon>Marchantiopsida</taxon>
        <taxon>Marchantiidae</taxon>
        <taxon>Marchantiales</taxon>
        <taxon>Ricciaceae</taxon>
        <taxon>Riccia</taxon>
    </lineage>
</organism>
<evidence type="ECO:0000313" key="2">
    <source>
        <dbReference type="EMBL" id="KAL3689646.1"/>
    </source>
</evidence>
<proteinExistence type="predicted"/>
<feature type="region of interest" description="Disordered" evidence="1">
    <location>
        <begin position="108"/>
        <end position="130"/>
    </location>
</feature>
<comment type="caution">
    <text evidence="2">The sequence shown here is derived from an EMBL/GenBank/DDBJ whole genome shotgun (WGS) entry which is preliminary data.</text>
</comment>
<evidence type="ECO:0000313" key="3">
    <source>
        <dbReference type="Proteomes" id="UP001633002"/>
    </source>
</evidence>
<keyword evidence="3" id="KW-1185">Reference proteome</keyword>
<dbReference type="Proteomes" id="UP001633002">
    <property type="component" value="Unassembled WGS sequence"/>
</dbReference>